<proteinExistence type="predicted"/>
<dbReference type="InterPro" id="IPR015943">
    <property type="entry name" value="WD40/YVTN_repeat-like_dom_sf"/>
</dbReference>
<dbReference type="Pfam" id="PF00400">
    <property type="entry name" value="WD40"/>
    <property type="match status" value="1"/>
</dbReference>
<dbReference type="InterPro" id="IPR036322">
    <property type="entry name" value="WD40_repeat_dom_sf"/>
</dbReference>
<reference evidence="2" key="2">
    <citation type="submission" date="2023-11" db="UniProtKB">
        <authorList>
            <consortium name="WormBaseParasite"/>
        </authorList>
    </citation>
    <scope>IDENTIFICATION</scope>
</reference>
<organism evidence="1 2">
    <name type="scientific">Trichobilharzia regenti</name>
    <name type="common">Nasal bird schistosome</name>
    <dbReference type="NCBI Taxonomy" id="157069"/>
    <lineage>
        <taxon>Eukaryota</taxon>
        <taxon>Metazoa</taxon>
        <taxon>Spiralia</taxon>
        <taxon>Lophotrochozoa</taxon>
        <taxon>Platyhelminthes</taxon>
        <taxon>Trematoda</taxon>
        <taxon>Digenea</taxon>
        <taxon>Strigeidida</taxon>
        <taxon>Schistosomatoidea</taxon>
        <taxon>Schistosomatidae</taxon>
        <taxon>Trichobilharzia</taxon>
    </lineage>
</organism>
<dbReference type="SUPFAM" id="SSF50978">
    <property type="entry name" value="WD40 repeat-like"/>
    <property type="match status" value="1"/>
</dbReference>
<keyword evidence="1" id="KW-1185">Reference proteome</keyword>
<dbReference type="PANTHER" id="PTHR45532:SF1">
    <property type="entry name" value="WD REPEAT-CONTAINING PROTEIN 97"/>
    <property type="match status" value="1"/>
</dbReference>
<dbReference type="SUPFAM" id="SSF117289">
    <property type="entry name" value="Nucleoporin domain"/>
    <property type="match status" value="1"/>
</dbReference>
<accession>A0AA85KGI3</accession>
<reference evidence="1" key="1">
    <citation type="submission" date="2022-06" db="EMBL/GenBank/DDBJ databases">
        <authorList>
            <person name="Berger JAMES D."/>
            <person name="Berger JAMES D."/>
        </authorList>
    </citation>
    <scope>NUCLEOTIDE SEQUENCE [LARGE SCALE GENOMIC DNA]</scope>
</reference>
<name>A0AA85KGI3_TRIRE</name>
<dbReference type="PANTHER" id="PTHR45532">
    <property type="entry name" value="WD REPEAT-CONTAINING PROTEIN 97"/>
    <property type="match status" value="1"/>
</dbReference>
<dbReference type="Proteomes" id="UP000050795">
    <property type="component" value="Unassembled WGS sequence"/>
</dbReference>
<dbReference type="InterPro" id="IPR001680">
    <property type="entry name" value="WD40_rpt"/>
</dbReference>
<sequence>MNTSERKSYYDISSESSSNKRPFPFLARKRWKLIRDKIRKLKQSDQYISVAKPYSNRLFGYNLVKRSTSISTEQIEQISYVPDIKGRVVLVTSTSIKLYDLRDFSLTSELMIPMENENANRNPTPRYNRLAYASKMNLLIGWKPGGNSLFPLSVENFKNIGAPSTTKNPLVSVLSNSNSGSIISLELKSFSLFPNDEPCDKESEQTVSCPLLRKLLENYEFPSKLISFEENSNQNLRLLLGWKYSAWLRCIPCDDHFTSKYYDCGCDDDEKIFKSVDLKKFQQTAINHNSQISSVLFFTPLEILITGDICGTIKTWNIDQVQLAVFHSHLNEIIHFSTHRWDLIRPHSSQHISPSFISISRDGTMKCWQFWQSQCINPGDNQLISDDVQTNGTVRDVQTNSMMEVDSRKALMNLNSSILLENKYSHEVCGVCVKQHTGNIVLIGVKTKGDWKSESQTEYYLEHWTLSEPSSPLAEFPQTVRHISFVQLDEVYNVDDLELQQPNDCNQVEKADSINIAVVVCDGKPGSIHLISIPTGSIITTAICEDSAEDAVWHWMLEKLFVLQSNGTIAVFSTCSRPCSLLYVWKSAEDGAFYSGPLLLYPVHCPDYCKTILENKDSNDLQPQVILLFLVGTSNGSLAILCPQEGKILSKISTHLSTKTLDNPPDFSSSSPLSSIKSNPKSGRLYTVTVDGTIKVWQLIKPLPIIVQKKKIEDSDYDNANLRIHFKHFPFKIVNNTNIYCVYTAGDYSNTGRSKFPSDVSYYHTICAEVSDTWDNYSVSASKQHVV</sequence>
<evidence type="ECO:0000313" key="2">
    <source>
        <dbReference type="WBParaSite" id="TREG1_8150.1"/>
    </source>
</evidence>
<dbReference type="AlphaFoldDB" id="A0AA85KGI3"/>
<evidence type="ECO:0000313" key="1">
    <source>
        <dbReference type="Proteomes" id="UP000050795"/>
    </source>
</evidence>
<protein>
    <submittedName>
        <fullName evidence="2">Uncharacterized protein</fullName>
    </submittedName>
</protein>
<dbReference type="Gene3D" id="2.130.10.10">
    <property type="entry name" value="YVTN repeat-like/Quinoprotein amine dehydrogenase"/>
    <property type="match status" value="2"/>
</dbReference>
<dbReference type="WBParaSite" id="TREG1_8150.1">
    <property type="protein sequence ID" value="TREG1_8150.1"/>
    <property type="gene ID" value="TREG1_8150"/>
</dbReference>
<dbReference type="SMART" id="SM00320">
    <property type="entry name" value="WD40"/>
    <property type="match status" value="3"/>
</dbReference>